<dbReference type="Proteomes" id="UP000199356">
    <property type="component" value="Unassembled WGS sequence"/>
</dbReference>
<organism evidence="1 2">
    <name type="scientific">Tranquillimonas alkanivorans</name>
    <dbReference type="NCBI Taxonomy" id="441119"/>
    <lineage>
        <taxon>Bacteria</taxon>
        <taxon>Pseudomonadati</taxon>
        <taxon>Pseudomonadota</taxon>
        <taxon>Alphaproteobacteria</taxon>
        <taxon>Rhodobacterales</taxon>
        <taxon>Roseobacteraceae</taxon>
        <taxon>Tranquillimonas</taxon>
    </lineage>
</organism>
<evidence type="ECO:0000313" key="2">
    <source>
        <dbReference type="Proteomes" id="UP000199356"/>
    </source>
</evidence>
<gene>
    <name evidence="1" type="ORF">SAMN04488047_14412</name>
</gene>
<reference evidence="1 2" key="1">
    <citation type="submission" date="2016-10" db="EMBL/GenBank/DDBJ databases">
        <authorList>
            <person name="de Groot N.N."/>
        </authorList>
    </citation>
    <scope>NUCLEOTIDE SEQUENCE [LARGE SCALE GENOMIC DNA]</scope>
    <source>
        <strain evidence="1 2">DSM 19547</strain>
    </source>
</reference>
<evidence type="ECO:0000313" key="1">
    <source>
        <dbReference type="EMBL" id="SFQ17778.1"/>
    </source>
</evidence>
<dbReference type="RefSeq" id="WP_093425691.1">
    <property type="nucleotide sequence ID" value="NZ_FOXA01000044.1"/>
</dbReference>
<name>A0A1I5WDQ6_9RHOB</name>
<keyword evidence="2" id="KW-1185">Reference proteome</keyword>
<dbReference type="EMBL" id="FOXA01000044">
    <property type="protein sequence ID" value="SFQ17778.1"/>
    <property type="molecule type" value="Genomic_DNA"/>
</dbReference>
<dbReference type="OrthoDB" id="7877417at2"/>
<sequence>MILADVIIQVIYSGGRSPRNIKGLPALNGVESTMGDEMRFHRNLGPTPREAVAALLDLGMTISEVARYYRVSPEAVALVLADDARKIMPFNDKAAAPLPLDVGAAISNGRAALLH</sequence>
<dbReference type="AlphaFoldDB" id="A0A1I5WDQ6"/>
<protein>
    <submittedName>
        <fullName evidence="1">Uncharacterized protein</fullName>
    </submittedName>
</protein>
<accession>A0A1I5WDQ6</accession>
<proteinExistence type="predicted"/>